<evidence type="ECO:0000259" key="2">
    <source>
        <dbReference type="Pfam" id="PF11008"/>
    </source>
</evidence>
<dbReference type="Proteomes" id="UP000243778">
    <property type="component" value="Unassembled WGS sequence"/>
</dbReference>
<evidence type="ECO:0000256" key="1">
    <source>
        <dbReference type="SAM" id="SignalP"/>
    </source>
</evidence>
<name>A0A1H2ZSL9_9PSED</name>
<feature type="signal peptide" evidence="1">
    <location>
        <begin position="1"/>
        <end position="18"/>
    </location>
</feature>
<proteinExistence type="predicted"/>
<dbReference type="InterPro" id="IPR016596">
    <property type="entry name" value="UCP012335"/>
</dbReference>
<evidence type="ECO:0000313" key="4">
    <source>
        <dbReference type="Proteomes" id="UP000243778"/>
    </source>
</evidence>
<accession>A0A1H2ZSL9</accession>
<dbReference type="PROSITE" id="PS51257">
    <property type="entry name" value="PROKAR_LIPOPROTEIN"/>
    <property type="match status" value="1"/>
</dbReference>
<dbReference type="AlphaFoldDB" id="A0A1H2ZSL9"/>
<gene>
    <name evidence="3" type="ORF">SAMN05216287_2437</name>
</gene>
<feature type="domain" description="DUF2846" evidence="2">
    <location>
        <begin position="39"/>
        <end position="115"/>
    </location>
</feature>
<dbReference type="PIRSF" id="PIRSF012335">
    <property type="entry name" value="UCP012335"/>
    <property type="match status" value="1"/>
</dbReference>
<evidence type="ECO:0000313" key="3">
    <source>
        <dbReference type="EMBL" id="SDX20560.1"/>
    </source>
</evidence>
<protein>
    <recommendedName>
        <fullName evidence="2">DUF2846 domain-containing protein</fullName>
    </recommendedName>
</protein>
<dbReference type="Pfam" id="PF11008">
    <property type="entry name" value="DUF2846"/>
    <property type="match status" value="1"/>
</dbReference>
<dbReference type="STRING" id="1007099.SAMN05216287_2437"/>
<feature type="chain" id="PRO_5017294123" description="DUF2846 domain-containing protein" evidence="1">
    <location>
        <begin position="19"/>
        <end position="144"/>
    </location>
</feature>
<organism evidence="3 4">
    <name type="scientific">Pseudomonas kuykendallii</name>
    <dbReference type="NCBI Taxonomy" id="1007099"/>
    <lineage>
        <taxon>Bacteria</taxon>
        <taxon>Pseudomonadati</taxon>
        <taxon>Pseudomonadota</taxon>
        <taxon>Gammaproteobacteria</taxon>
        <taxon>Pseudomonadales</taxon>
        <taxon>Pseudomonadaceae</taxon>
        <taxon>Pseudomonas</taxon>
    </lineage>
</organism>
<sequence>MYKLIVVATALLTLGGCASVPKGDPAQDAALKTFHVAPDKSAIYVYRNESMGAAVKMDVAIDGQAVGQTAAKTYLFKEVAPGKHTITSEAENTATLEVNTLAGKPTFVWQEVKMGVLSARSKLNLVDAEQGKAGVKESDLAIAK</sequence>
<keyword evidence="1" id="KW-0732">Signal</keyword>
<keyword evidence="4" id="KW-1185">Reference proteome</keyword>
<reference evidence="4" key="1">
    <citation type="submission" date="2016-10" db="EMBL/GenBank/DDBJ databases">
        <authorList>
            <person name="Varghese N."/>
            <person name="Submissions S."/>
        </authorList>
    </citation>
    <scope>NUCLEOTIDE SEQUENCE [LARGE SCALE GENOMIC DNA]</scope>
    <source>
        <strain evidence="4">NRRL B-59562</strain>
    </source>
</reference>
<dbReference type="RefSeq" id="WP_090228371.1">
    <property type="nucleotide sequence ID" value="NZ_FNNU01000003.1"/>
</dbReference>
<dbReference type="OrthoDB" id="7375569at2"/>
<dbReference type="EMBL" id="FNNU01000003">
    <property type="protein sequence ID" value="SDX20560.1"/>
    <property type="molecule type" value="Genomic_DNA"/>
</dbReference>
<dbReference type="InterPro" id="IPR022548">
    <property type="entry name" value="DUF2846"/>
</dbReference>